<dbReference type="GO" id="GO:0016020">
    <property type="term" value="C:membrane"/>
    <property type="evidence" value="ECO:0007669"/>
    <property type="project" value="UniProtKB-SubCell"/>
</dbReference>
<feature type="compositionally biased region" description="Polar residues" evidence="5">
    <location>
        <begin position="328"/>
        <end position="355"/>
    </location>
</feature>
<keyword evidence="4 6" id="KW-0472">Membrane</keyword>
<evidence type="ECO:0000313" key="8">
    <source>
        <dbReference type="Proteomes" id="UP000275012"/>
    </source>
</evidence>
<gene>
    <name evidence="7" type="ORF">EBB59_08605</name>
</gene>
<dbReference type="EMBL" id="RFLY01000011">
    <property type="protein sequence ID" value="RMH90999.1"/>
    <property type="molecule type" value="Genomic_DNA"/>
</dbReference>
<dbReference type="InterPro" id="IPR007688">
    <property type="entry name" value="Conjugal_tfr_TrbL/VirB6"/>
</dbReference>
<keyword evidence="2 6" id="KW-0812">Transmembrane</keyword>
<dbReference type="AlphaFoldDB" id="A0A3M2HUB3"/>
<dbReference type="OrthoDB" id="5634624at2"/>
<feature type="transmembrane region" description="Helical" evidence="6">
    <location>
        <begin position="205"/>
        <end position="230"/>
    </location>
</feature>
<organism evidence="7 8">
    <name type="scientific">Solilutibacter pythonis</name>
    <dbReference type="NCBI Taxonomy" id="2483112"/>
    <lineage>
        <taxon>Bacteria</taxon>
        <taxon>Pseudomonadati</taxon>
        <taxon>Pseudomonadota</taxon>
        <taxon>Gammaproteobacteria</taxon>
        <taxon>Lysobacterales</taxon>
        <taxon>Lysobacteraceae</taxon>
        <taxon>Solilutibacter</taxon>
    </lineage>
</organism>
<evidence type="ECO:0000256" key="6">
    <source>
        <dbReference type="SAM" id="Phobius"/>
    </source>
</evidence>
<feature type="transmembrane region" description="Helical" evidence="6">
    <location>
        <begin position="172"/>
        <end position="193"/>
    </location>
</feature>
<dbReference type="RefSeq" id="WP_122101751.1">
    <property type="nucleotide sequence ID" value="NZ_RFLY01000011.1"/>
</dbReference>
<proteinExistence type="predicted"/>
<feature type="region of interest" description="Disordered" evidence="5">
    <location>
        <begin position="305"/>
        <end position="366"/>
    </location>
</feature>
<dbReference type="Proteomes" id="UP000275012">
    <property type="component" value="Unassembled WGS sequence"/>
</dbReference>
<feature type="transmembrane region" description="Helical" evidence="6">
    <location>
        <begin position="67"/>
        <end position="86"/>
    </location>
</feature>
<evidence type="ECO:0000256" key="1">
    <source>
        <dbReference type="ARBA" id="ARBA00004141"/>
    </source>
</evidence>
<protein>
    <submittedName>
        <fullName evidence="7">Type IV secretion system protein</fullName>
    </submittedName>
</protein>
<comment type="subcellular location">
    <subcellularLocation>
        <location evidence="1">Membrane</location>
        <topology evidence="1">Multi-pass membrane protein</topology>
    </subcellularLocation>
</comment>
<comment type="caution">
    <text evidence="7">The sequence shown here is derived from an EMBL/GenBank/DDBJ whole genome shotgun (WGS) entry which is preliminary data.</text>
</comment>
<evidence type="ECO:0000256" key="2">
    <source>
        <dbReference type="ARBA" id="ARBA00022692"/>
    </source>
</evidence>
<keyword evidence="8" id="KW-1185">Reference proteome</keyword>
<feature type="transmembrane region" description="Helical" evidence="6">
    <location>
        <begin position="32"/>
        <end position="55"/>
    </location>
</feature>
<name>A0A3M2HUB3_9GAMM</name>
<reference evidence="7 8" key="1">
    <citation type="submission" date="2018-10" db="EMBL/GenBank/DDBJ databases">
        <title>Proposal of Lysobacter pythonis sp. nov. isolated from royal pythons (Python regius).</title>
        <authorList>
            <person name="Hans-Juergen B."/>
            <person name="Huptas C."/>
            <person name="Sandra B."/>
            <person name="Igor L."/>
            <person name="Joachim S."/>
            <person name="Siegfried S."/>
            <person name="Mareike W."/>
            <person name="Peter K."/>
        </authorList>
    </citation>
    <scope>NUCLEOTIDE SEQUENCE [LARGE SCALE GENOMIC DNA]</scope>
    <source>
        <strain evidence="7 8">4284/11</strain>
    </source>
</reference>
<evidence type="ECO:0000256" key="5">
    <source>
        <dbReference type="SAM" id="MobiDB-lite"/>
    </source>
</evidence>
<keyword evidence="3 6" id="KW-1133">Transmembrane helix</keyword>
<evidence type="ECO:0000256" key="4">
    <source>
        <dbReference type="ARBA" id="ARBA00023136"/>
    </source>
</evidence>
<feature type="transmembrane region" description="Helical" evidence="6">
    <location>
        <begin position="262"/>
        <end position="282"/>
    </location>
</feature>
<evidence type="ECO:0000256" key="3">
    <source>
        <dbReference type="ARBA" id="ARBA00022989"/>
    </source>
</evidence>
<accession>A0A3M2HUB3</accession>
<sequence>MGDVGQWVLFRIIFLHLDEQIGVMRNNMMGGFIQWALLLLTTLVTIWIIFQGWLIVTGRSREPMMALVTNALRIGLVSMLAMAFSYKSTELSDLLSTTMPRAVMGVVTGGENDPAEKIDKNFALMGATFAVMNAAAASSGGRDGLLDQVKQATTMSAVGTAGPAVVGGAILLAYKVALGLFVGFGPLFILCLIFPSTKQLFSKWLYYGIGTTFSLAVLAFMVGVATNLVLKVGVVMLGKYVLLMQGTGASDGLNTIAMQQGGLGLILTILLITCPPMAAMFFQGTLGQVATMYSQFGVGAGQARDAAGNPAGGYRPADNRLDYGRGESTGSSTQPVINSARVTTVEGGQNSTGNMKSVGDSKGNAR</sequence>
<evidence type="ECO:0000313" key="7">
    <source>
        <dbReference type="EMBL" id="RMH90999.1"/>
    </source>
</evidence>
<dbReference type="GO" id="GO:0030255">
    <property type="term" value="P:protein secretion by the type IV secretion system"/>
    <property type="evidence" value="ECO:0007669"/>
    <property type="project" value="InterPro"/>
</dbReference>
<dbReference type="Pfam" id="PF04610">
    <property type="entry name" value="TrbL"/>
    <property type="match status" value="1"/>
</dbReference>